<organism evidence="7 8">
    <name type="scientific">Pseudobacter ginsenosidimutans</name>
    <dbReference type="NCBI Taxonomy" id="661488"/>
    <lineage>
        <taxon>Bacteria</taxon>
        <taxon>Pseudomonadati</taxon>
        <taxon>Bacteroidota</taxon>
        <taxon>Chitinophagia</taxon>
        <taxon>Chitinophagales</taxon>
        <taxon>Chitinophagaceae</taxon>
        <taxon>Pseudobacter</taxon>
    </lineage>
</organism>
<dbReference type="Proteomes" id="UP000293874">
    <property type="component" value="Unassembled WGS sequence"/>
</dbReference>
<dbReference type="InterPro" id="IPR013324">
    <property type="entry name" value="RNA_pol_sigma_r3/r4-like"/>
</dbReference>
<gene>
    <name evidence="7" type="ORF">EV199_2452</name>
</gene>
<dbReference type="PANTHER" id="PTHR43133">
    <property type="entry name" value="RNA POLYMERASE ECF-TYPE SIGMA FACTO"/>
    <property type="match status" value="1"/>
</dbReference>
<dbReference type="InterPro" id="IPR013249">
    <property type="entry name" value="RNA_pol_sigma70_r4_t2"/>
</dbReference>
<dbReference type="Pfam" id="PF08281">
    <property type="entry name" value="Sigma70_r4_2"/>
    <property type="match status" value="1"/>
</dbReference>
<dbReference type="SUPFAM" id="SSF88659">
    <property type="entry name" value="Sigma3 and sigma4 domains of RNA polymerase sigma factors"/>
    <property type="match status" value="1"/>
</dbReference>
<sequence>MGLAIGINMGTPQLYGNVQAMPVMYTSPAAESSSYNEQELLLRVAKGDQQAFSRIVERYASLISMHMSVRVKDTMQAEEVMQDILMSIWKYRDKLPEMQNFPGFVYIVTKNKVKNQLKRRDAIMPELTEERVEQSLAASDSGMEVKELRAILYRAIEMLPQKRKEVFKMSRLEGFSIDEIAEKLKLSRNTIREHIREALAFLRGCIPPCFLYTDYCSCVTASKETSAARLVA</sequence>
<dbReference type="GO" id="GO:0003677">
    <property type="term" value="F:DNA binding"/>
    <property type="evidence" value="ECO:0007669"/>
    <property type="project" value="InterPro"/>
</dbReference>
<dbReference type="GO" id="GO:0006352">
    <property type="term" value="P:DNA-templated transcription initiation"/>
    <property type="evidence" value="ECO:0007669"/>
    <property type="project" value="InterPro"/>
</dbReference>
<feature type="domain" description="RNA polymerase sigma-70 region 2" evidence="5">
    <location>
        <begin position="56"/>
        <end position="121"/>
    </location>
</feature>
<dbReference type="InterPro" id="IPR014284">
    <property type="entry name" value="RNA_pol_sigma-70_dom"/>
</dbReference>
<comment type="similarity">
    <text evidence="1">Belongs to the sigma-70 factor family. ECF subfamily.</text>
</comment>
<evidence type="ECO:0000313" key="7">
    <source>
        <dbReference type="EMBL" id="RZS76566.1"/>
    </source>
</evidence>
<dbReference type="InterPro" id="IPR036388">
    <property type="entry name" value="WH-like_DNA-bd_sf"/>
</dbReference>
<dbReference type="PANTHER" id="PTHR43133:SF46">
    <property type="entry name" value="RNA POLYMERASE SIGMA-70 FACTOR ECF SUBFAMILY"/>
    <property type="match status" value="1"/>
</dbReference>
<dbReference type="Gene3D" id="1.10.10.10">
    <property type="entry name" value="Winged helix-like DNA-binding domain superfamily/Winged helix DNA-binding domain"/>
    <property type="match status" value="1"/>
</dbReference>
<dbReference type="AlphaFoldDB" id="A0A4Q7N660"/>
<feature type="domain" description="RNA polymerase sigma factor 70 region 4 type 2" evidence="6">
    <location>
        <begin position="150"/>
        <end position="202"/>
    </location>
</feature>
<evidence type="ECO:0000256" key="4">
    <source>
        <dbReference type="ARBA" id="ARBA00023163"/>
    </source>
</evidence>
<name>A0A4Q7N660_9BACT</name>
<dbReference type="Gene3D" id="1.10.1740.10">
    <property type="match status" value="1"/>
</dbReference>
<dbReference type="Pfam" id="PF04542">
    <property type="entry name" value="Sigma70_r2"/>
    <property type="match status" value="1"/>
</dbReference>
<keyword evidence="4" id="KW-0804">Transcription</keyword>
<dbReference type="InterPro" id="IPR039425">
    <property type="entry name" value="RNA_pol_sigma-70-like"/>
</dbReference>
<evidence type="ECO:0000256" key="1">
    <source>
        <dbReference type="ARBA" id="ARBA00010641"/>
    </source>
</evidence>
<dbReference type="EMBL" id="SGXA01000001">
    <property type="protein sequence ID" value="RZS76566.1"/>
    <property type="molecule type" value="Genomic_DNA"/>
</dbReference>
<reference evidence="7 8" key="1">
    <citation type="submission" date="2019-02" db="EMBL/GenBank/DDBJ databases">
        <title>Genomic Encyclopedia of Type Strains, Phase IV (KMG-IV): sequencing the most valuable type-strain genomes for metagenomic binning, comparative biology and taxonomic classification.</title>
        <authorList>
            <person name="Goeker M."/>
        </authorList>
    </citation>
    <scope>NUCLEOTIDE SEQUENCE [LARGE SCALE GENOMIC DNA]</scope>
    <source>
        <strain evidence="7 8">DSM 18116</strain>
    </source>
</reference>
<dbReference type="InterPro" id="IPR013325">
    <property type="entry name" value="RNA_pol_sigma_r2"/>
</dbReference>
<proteinExistence type="inferred from homology"/>
<evidence type="ECO:0000313" key="8">
    <source>
        <dbReference type="Proteomes" id="UP000293874"/>
    </source>
</evidence>
<comment type="caution">
    <text evidence="7">The sequence shown here is derived from an EMBL/GenBank/DDBJ whole genome shotgun (WGS) entry which is preliminary data.</text>
</comment>
<dbReference type="GO" id="GO:0016987">
    <property type="term" value="F:sigma factor activity"/>
    <property type="evidence" value="ECO:0007669"/>
    <property type="project" value="UniProtKB-KW"/>
</dbReference>
<dbReference type="NCBIfam" id="TIGR02937">
    <property type="entry name" value="sigma70-ECF"/>
    <property type="match status" value="1"/>
</dbReference>
<protein>
    <submittedName>
        <fullName evidence="7">RNA polymerase sigma-70 factor (ECF subfamily)</fullName>
    </submittedName>
</protein>
<evidence type="ECO:0000259" key="5">
    <source>
        <dbReference type="Pfam" id="PF04542"/>
    </source>
</evidence>
<dbReference type="InterPro" id="IPR007627">
    <property type="entry name" value="RNA_pol_sigma70_r2"/>
</dbReference>
<evidence type="ECO:0000256" key="3">
    <source>
        <dbReference type="ARBA" id="ARBA00023082"/>
    </source>
</evidence>
<keyword evidence="3" id="KW-0731">Sigma factor</keyword>
<evidence type="ECO:0000256" key="2">
    <source>
        <dbReference type="ARBA" id="ARBA00023015"/>
    </source>
</evidence>
<evidence type="ECO:0000259" key="6">
    <source>
        <dbReference type="Pfam" id="PF08281"/>
    </source>
</evidence>
<accession>A0A4Q7N660</accession>
<keyword evidence="8" id="KW-1185">Reference proteome</keyword>
<dbReference type="SUPFAM" id="SSF88946">
    <property type="entry name" value="Sigma2 domain of RNA polymerase sigma factors"/>
    <property type="match status" value="1"/>
</dbReference>
<keyword evidence="2" id="KW-0805">Transcription regulation</keyword>